<keyword evidence="2" id="KW-1185">Reference proteome</keyword>
<dbReference type="RefSeq" id="WP_207364511.1">
    <property type="nucleotide sequence ID" value="NZ_JAFMYV010000004.1"/>
</dbReference>
<evidence type="ECO:0000313" key="1">
    <source>
        <dbReference type="EMBL" id="MBO0936956.1"/>
    </source>
</evidence>
<gene>
    <name evidence="1" type="ORF">J2I47_10410</name>
</gene>
<accession>A0A939K573</accession>
<dbReference type="InterPro" id="IPR011330">
    <property type="entry name" value="Glyco_hydro/deAcase_b/a-brl"/>
</dbReference>
<name>A0A939K573_9BACT</name>
<dbReference type="GO" id="GO:0005975">
    <property type="term" value="P:carbohydrate metabolic process"/>
    <property type="evidence" value="ECO:0007669"/>
    <property type="project" value="InterPro"/>
</dbReference>
<dbReference type="CDD" id="cd10963">
    <property type="entry name" value="CE4_RC0012_like"/>
    <property type="match status" value="1"/>
</dbReference>
<reference evidence="1" key="1">
    <citation type="submission" date="2021-03" db="EMBL/GenBank/DDBJ databases">
        <title>Fibrella sp. HMF5335 genome sequencing and assembly.</title>
        <authorList>
            <person name="Kang H."/>
            <person name="Kim H."/>
            <person name="Bae S."/>
            <person name="Joh K."/>
        </authorList>
    </citation>
    <scope>NUCLEOTIDE SEQUENCE</scope>
    <source>
        <strain evidence="1">HMF5335</strain>
    </source>
</reference>
<comment type="caution">
    <text evidence="1">The sequence shown here is derived from an EMBL/GenBank/DDBJ whole genome shotgun (WGS) entry which is preliminary data.</text>
</comment>
<evidence type="ECO:0000313" key="2">
    <source>
        <dbReference type="Proteomes" id="UP000664034"/>
    </source>
</evidence>
<dbReference type="SUPFAM" id="SSF88713">
    <property type="entry name" value="Glycoside hydrolase/deacetylase"/>
    <property type="match status" value="1"/>
</dbReference>
<dbReference type="EMBL" id="JAFMYV010000004">
    <property type="protein sequence ID" value="MBO0936956.1"/>
    <property type="molecule type" value="Genomic_DNA"/>
</dbReference>
<dbReference type="Proteomes" id="UP000664034">
    <property type="component" value="Unassembled WGS sequence"/>
</dbReference>
<organism evidence="1 2">
    <name type="scientific">Fibrella rubiginis</name>
    <dbReference type="NCBI Taxonomy" id="2817060"/>
    <lineage>
        <taxon>Bacteria</taxon>
        <taxon>Pseudomonadati</taxon>
        <taxon>Bacteroidota</taxon>
        <taxon>Cytophagia</taxon>
        <taxon>Cytophagales</taxon>
        <taxon>Spirosomataceae</taxon>
        <taxon>Fibrella</taxon>
    </lineage>
</organism>
<protein>
    <submittedName>
        <fullName evidence="1">Polysaccharide deacetylase</fullName>
    </submittedName>
</protein>
<proteinExistence type="predicted"/>
<dbReference type="AlphaFoldDB" id="A0A939K573"/>
<sequence>MLHYLLIPLFILLTLTNAAAQLTDYKVYFGVTARSPEQLVLRQWRQNGQTRFLLLDPRTLETSVADLPPEGVRPRPWSVLEMQLANTAYGRAMHAEKQRDSQLQDAGISRADTTEQGFSLTIDLCPSSKPLTRSVFEAIIQAFEPSEKPIPVTIPITGVWMARHQPDLAYLKNLASRGDLAITWVNHSYHHRFDPRRPLPVNFLLEPNTSLADEVLLNEQAMIQNGLLPSVFFRFPGLVSDKAVFDAVLDFGLLPIGSDAWLAKKQQPKQGSFVLIHANGNEPLGIADFVRLIRQKAASIKNKTWLLYELPRSVANGRGVQ</sequence>
<dbReference type="Gene3D" id="3.20.20.370">
    <property type="entry name" value="Glycoside hydrolase/deacetylase"/>
    <property type="match status" value="1"/>
</dbReference>